<reference evidence="6" key="1">
    <citation type="journal article" date="2014" name="Int. J. Syst. Evol. Microbiol.">
        <title>Complete genome sequence of Corynebacterium casei LMG S-19264T (=DSM 44701T), isolated from a smear-ripened cheese.</title>
        <authorList>
            <consortium name="US DOE Joint Genome Institute (JGI-PGF)"/>
            <person name="Walter F."/>
            <person name="Albersmeier A."/>
            <person name="Kalinowski J."/>
            <person name="Ruckert C."/>
        </authorList>
    </citation>
    <scope>NUCLEOTIDE SEQUENCE</scope>
    <source>
        <strain evidence="6">CGMCC 1.12997</strain>
    </source>
</reference>
<dbReference type="InterPro" id="IPR029058">
    <property type="entry name" value="AB_hydrolase_fold"/>
</dbReference>
<evidence type="ECO:0000313" key="6">
    <source>
        <dbReference type="EMBL" id="GGG63686.1"/>
    </source>
</evidence>
<dbReference type="InterPro" id="IPR002018">
    <property type="entry name" value="CarbesteraseB"/>
</dbReference>
<proteinExistence type="inferred from homology"/>
<evidence type="ECO:0000313" key="7">
    <source>
        <dbReference type="Proteomes" id="UP000647241"/>
    </source>
</evidence>
<evidence type="ECO:0000259" key="5">
    <source>
        <dbReference type="Pfam" id="PF00135"/>
    </source>
</evidence>
<name>A0A917H0P9_9BACT</name>
<feature type="domain" description="Carboxylesterase type B" evidence="5">
    <location>
        <begin position="35"/>
        <end position="514"/>
    </location>
</feature>
<dbReference type="AlphaFoldDB" id="A0A917H0P9"/>
<reference evidence="6" key="2">
    <citation type="submission" date="2020-09" db="EMBL/GenBank/DDBJ databases">
        <authorList>
            <person name="Sun Q."/>
            <person name="Zhou Y."/>
        </authorList>
    </citation>
    <scope>NUCLEOTIDE SEQUENCE</scope>
    <source>
        <strain evidence="6">CGMCC 1.12997</strain>
    </source>
</reference>
<dbReference type="SUPFAM" id="SSF53474">
    <property type="entry name" value="alpha/beta-Hydrolases"/>
    <property type="match status" value="1"/>
</dbReference>
<dbReference type="Pfam" id="PF00135">
    <property type="entry name" value="COesterase"/>
    <property type="match status" value="1"/>
</dbReference>
<evidence type="ECO:0000256" key="3">
    <source>
        <dbReference type="RuleBase" id="RU361235"/>
    </source>
</evidence>
<dbReference type="PANTHER" id="PTHR43918:SF4">
    <property type="entry name" value="CARBOXYLIC ESTER HYDROLASE"/>
    <property type="match status" value="1"/>
</dbReference>
<dbReference type="PANTHER" id="PTHR43918">
    <property type="entry name" value="ACETYLCHOLINESTERASE"/>
    <property type="match status" value="1"/>
</dbReference>
<comment type="similarity">
    <text evidence="1 3">Belongs to the type-B carboxylesterase/lipase family.</text>
</comment>
<dbReference type="InterPro" id="IPR050654">
    <property type="entry name" value="AChE-related_enzymes"/>
</dbReference>
<comment type="caution">
    <text evidence="6">The sequence shown here is derived from an EMBL/GenBank/DDBJ whole genome shotgun (WGS) entry which is preliminary data.</text>
</comment>
<dbReference type="EC" id="3.1.1.-" evidence="3"/>
<dbReference type="Gene3D" id="3.40.50.1820">
    <property type="entry name" value="alpha/beta hydrolase"/>
    <property type="match status" value="1"/>
</dbReference>
<dbReference type="RefSeq" id="WP_229738985.1">
    <property type="nucleotide sequence ID" value="NZ_BMGT01000001.1"/>
</dbReference>
<accession>A0A917H0P9</accession>
<evidence type="ECO:0000256" key="4">
    <source>
        <dbReference type="SAM" id="MobiDB-lite"/>
    </source>
</evidence>
<keyword evidence="7" id="KW-1185">Reference proteome</keyword>
<dbReference type="Proteomes" id="UP000647241">
    <property type="component" value="Unassembled WGS sequence"/>
</dbReference>
<feature type="compositionally biased region" description="Basic and acidic residues" evidence="4">
    <location>
        <begin position="522"/>
        <end position="531"/>
    </location>
</feature>
<sequence>MKKTQVTRREWLQSSVLVAAGSLVAPKSMWGQTSSPIATTTSGKVRGFIQDGVNVFKGIPYGGDTAKRRFMPAEKPTPWTGVRDALTFGPQAPQPIHTRSGHSSFSPLDEVNPVNSEDCLHLNVWTAGLRDGRKRPVMVYIHGGAYSSSSSNGPVYDGIRLVKRGDVVVVTMNHRLNLFGYMYLAKLGGAEFAESGNVGQLDLVLMLKWVRDNIAEFGGDPSRVLIFGQSGGGAKCATLMAMPAANGLFHRVITMSGQQLTARTQEHATESTEAVLAAIGLSHANIQDIRDPEKVPMEKLVATIRAGKYFGPVLDDQVLPRDPFSPDAPALSANIPMILGNVHDETRFLIGSGDASLFSLSWEELPTRLEKYRSFLGDLKTADIIADYRKWYPAYSASDVFFAVTTAFRSWHGMVIESDRHAAQHGPTWAYNFAWKSPVDGGKWGAPHTMDIPFAFDNVKIAASMTGGGADAQRVADQVSNTFIAFARTGDPNNKAIPHWPRYELEHRPTMIWDSVSRIEDDPRGEERKLIEQAPYIQPGT</sequence>
<evidence type="ECO:0000256" key="2">
    <source>
        <dbReference type="ARBA" id="ARBA00022801"/>
    </source>
</evidence>
<protein>
    <recommendedName>
        <fullName evidence="3">Carboxylic ester hydrolase</fullName>
        <ecNumber evidence="3">3.1.1.-</ecNumber>
    </recommendedName>
</protein>
<dbReference type="EMBL" id="BMGT01000001">
    <property type="protein sequence ID" value="GGG63686.1"/>
    <property type="molecule type" value="Genomic_DNA"/>
</dbReference>
<dbReference type="GO" id="GO:0052689">
    <property type="term" value="F:carboxylic ester hydrolase activity"/>
    <property type="evidence" value="ECO:0007669"/>
    <property type="project" value="TreeGrafter"/>
</dbReference>
<organism evidence="6 7">
    <name type="scientific">Edaphobacter dinghuensis</name>
    <dbReference type="NCBI Taxonomy" id="1560005"/>
    <lineage>
        <taxon>Bacteria</taxon>
        <taxon>Pseudomonadati</taxon>
        <taxon>Acidobacteriota</taxon>
        <taxon>Terriglobia</taxon>
        <taxon>Terriglobales</taxon>
        <taxon>Acidobacteriaceae</taxon>
        <taxon>Edaphobacter</taxon>
    </lineage>
</organism>
<keyword evidence="2 3" id="KW-0378">Hydrolase</keyword>
<feature type="region of interest" description="Disordered" evidence="4">
    <location>
        <begin position="522"/>
        <end position="541"/>
    </location>
</feature>
<dbReference type="InterPro" id="IPR019826">
    <property type="entry name" value="Carboxylesterase_B_AS"/>
</dbReference>
<evidence type="ECO:0000256" key="1">
    <source>
        <dbReference type="ARBA" id="ARBA00005964"/>
    </source>
</evidence>
<dbReference type="PROSITE" id="PS00122">
    <property type="entry name" value="CARBOXYLESTERASE_B_1"/>
    <property type="match status" value="1"/>
</dbReference>
<gene>
    <name evidence="6" type="primary">estA1</name>
    <name evidence="6" type="ORF">GCM10011585_01570</name>
</gene>